<feature type="region of interest" description="Disordered" evidence="1">
    <location>
        <begin position="264"/>
        <end position="288"/>
    </location>
</feature>
<feature type="compositionally biased region" description="Polar residues" evidence="1">
    <location>
        <begin position="460"/>
        <end position="472"/>
    </location>
</feature>
<evidence type="ECO:0000256" key="1">
    <source>
        <dbReference type="SAM" id="MobiDB-lite"/>
    </source>
</evidence>
<name>A0A8D8SVB9_9HEMI</name>
<feature type="region of interest" description="Disordered" evidence="1">
    <location>
        <begin position="137"/>
        <end position="201"/>
    </location>
</feature>
<accession>A0A8D8SVB9</accession>
<proteinExistence type="predicted"/>
<reference evidence="2" key="1">
    <citation type="submission" date="2021-05" db="EMBL/GenBank/DDBJ databases">
        <authorList>
            <person name="Alioto T."/>
            <person name="Alioto T."/>
            <person name="Gomez Garrido J."/>
        </authorList>
    </citation>
    <scope>NUCLEOTIDE SEQUENCE</scope>
</reference>
<feature type="region of interest" description="Disordered" evidence="1">
    <location>
        <begin position="1"/>
        <end position="39"/>
    </location>
</feature>
<feature type="compositionally biased region" description="Basic and acidic residues" evidence="1">
    <location>
        <begin position="1"/>
        <end position="27"/>
    </location>
</feature>
<feature type="compositionally biased region" description="Low complexity" evidence="1">
    <location>
        <begin position="439"/>
        <end position="454"/>
    </location>
</feature>
<organism evidence="2">
    <name type="scientific">Cacopsylla melanoneura</name>
    <dbReference type="NCBI Taxonomy" id="428564"/>
    <lineage>
        <taxon>Eukaryota</taxon>
        <taxon>Metazoa</taxon>
        <taxon>Ecdysozoa</taxon>
        <taxon>Arthropoda</taxon>
        <taxon>Hexapoda</taxon>
        <taxon>Insecta</taxon>
        <taxon>Pterygota</taxon>
        <taxon>Neoptera</taxon>
        <taxon>Paraneoptera</taxon>
        <taxon>Hemiptera</taxon>
        <taxon>Sternorrhyncha</taxon>
        <taxon>Psylloidea</taxon>
        <taxon>Psyllidae</taxon>
        <taxon>Psyllinae</taxon>
        <taxon>Cacopsylla</taxon>
    </lineage>
</organism>
<feature type="compositionally biased region" description="Basic and acidic residues" evidence="1">
    <location>
        <begin position="544"/>
        <end position="564"/>
    </location>
</feature>
<feature type="compositionally biased region" description="Basic and acidic residues" evidence="1">
    <location>
        <begin position="174"/>
        <end position="196"/>
    </location>
</feature>
<feature type="region of interest" description="Disordered" evidence="1">
    <location>
        <begin position="435"/>
        <end position="504"/>
    </location>
</feature>
<sequence length="597" mass="67324">MNHNAETDRDREENVKQDNEKSIEEIRGASGNDRTAINEDEGKIVQARISCEIERETLTRTTPMKQVRKSCRLSHSTISMEHATEFAPFDQTKDTIPENEAVTSKNEEISDEKVLLQTKNVTKILDRMSKVTKIQDRISQMKNKSPSSESSPELKNQTKLDKQDDDSVNTSKSKTMEKTPEDKKIKSTLTRSEHKHPATPPYSTKKIYEYFSCSENKVRHDVNETRSKFNTNSKMYTETNRDRTNMSTISGIKRALSPSKFNEGMANKKRRTETPDKQSLMKMKTRHGKSSISMATAYDSSLRKIYEFFSVQQTTLNPTVHVTPSTDNATKTVIIGSTSTSQKTGNMFSEEATTAQPQKIQQISTKNAEMMKEIDNMGTIACDVSMYAESDSSQSNHSNNNSVVRTSRRLITKQVDVKPRGRVLRRQSVVKYFPDEDMMTSSSSDESSSPPNSTKVLAQRSRSTKVLAQTSRAVDLSDSESQSGNSRPKRSSSRHVNSPHLEFEIKSSPKSVSCFKKKLIASAPSQGAVDKSIRGNIESRLLRRRDNSVKDENFSPNKNREHSRALGNNEEDQQGAQAAKRVSRRLSMARKDLSLLM</sequence>
<protein>
    <submittedName>
        <fullName evidence="2">Uncharacterized protein</fullName>
    </submittedName>
</protein>
<dbReference type="EMBL" id="HBUF01234123">
    <property type="protein sequence ID" value="CAG6674549.1"/>
    <property type="molecule type" value="Transcribed_RNA"/>
</dbReference>
<feature type="region of interest" description="Disordered" evidence="1">
    <location>
        <begin position="544"/>
        <end position="584"/>
    </location>
</feature>
<dbReference type="AlphaFoldDB" id="A0A8D8SVB9"/>
<evidence type="ECO:0000313" key="2">
    <source>
        <dbReference type="EMBL" id="CAG6674549.1"/>
    </source>
</evidence>